<proteinExistence type="predicted"/>
<accession>A0ABW5XGD3</accession>
<organism evidence="2 3">
    <name type="scientific">Populibacterium corticicola</name>
    <dbReference type="NCBI Taxonomy" id="1812826"/>
    <lineage>
        <taxon>Bacteria</taxon>
        <taxon>Bacillati</taxon>
        <taxon>Actinomycetota</taxon>
        <taxon>Actinomycetes</taxon>
        <taxon>Micrococcales</taxon>
        <taxon>Jonesiaceae</taxon>
        <taxon>Populibacterium</taxon>
    </lineage>
</organism>
<evidence type="ECO:0000313" key="2">
    <source>
        <dbReference type="EMBL" id="MFD2841177.1"/>
    </source>
</evidence>
<reference evidence="3" key="1">
    <citation type="journal article" date="2019" name="Int. J. Syst. Evol. Microbiol.">
        <title>The Global Catalogue of Microorganisms (GCM) 10K type strain sequencing project: providing services to taxonomists for standard genome sequencing and annotation.</title>
        <authorList>
            <consortium name="The Broad Institute Genomics Platform"/>
            <consortium name="The Broad Institute Genome Sequencing Center for Infectious Disease"/>
            <person name="Wu L."/>
            <person name="Ma J."/>
        </authorList>
    </citation>
    <scope>NUCLEOTIDE SEQUENCE [LARGE SCALE GENOMIC DNA]</scope>
    <source>
        <strain evidence="3">KCTC 33576</strain>
    </source>
</reference>
<evidence type="ECO:0000256" key="1">
    <source>
        <dbReference type="SAM" id="MobiDB-lite"/>
    </source>
</evidence>
<gene>
    <name evidence="2" type="ORF">ACFSYH_11450</name>
</gene>
<dbReference type="RefSeq" id="WP_377467102.1">
    <property type="nucleotide sequence ID" value="NZ_JBHUOP010000004.1"/>
</dbReference>
<feature type="compositionally biased region" description="Polar residues" evidence="1">
    <location>
        <begin position="9"/>
        <end position="25"/>
    </location>
</feature>
<dbReference type="EMBL" id="JBHUOP010000004">
    <property type="protein sequence ID" value="MFD2841177.1"/>
    <property type="molecule type" value="Genomic_DNA"/>
</dbReference>
<dbReference type="Pfam" id="PF10722">
    <property type="entry name" value="YbjN"/>
    <property type="match status" value="1"/>
</dbReference>
<dbReference type="CDD" id="cd17511">
    <property type="entry name" value="YbjN_AmyR-like"/>
    <property type="match status" value="1"/>
</dbReference>
<dbReference type="InterPro" id="IPR019660">
    <property type="entry name" value="Put_sensory_transdc_reg_YbjN"/>
</dbReference>
<dbReference type="Proteomes" id="UP001597391">
    <property type="component" value="Unassembled WGS sequence"/>
</dbReference>
<name>A0ABW5XGD3_9MICO</name>
<protein>
    <submittedName>
        <fullName evidence="2">YbjN domain-containing protein</fullName>
    </submittedName>
</protein>
<comment type="caution">
    <text evidence="2">The sequence shown here is derived from an EMBL/GenBank/DDBJ whole genome shotgun (WGS) entry which is preliminary data.</text>
</comment>
<feature type="region of interest" description="Disordered" evidence="1">
    <location>
        <begin position="1"/>
        <end position="31"/>
    </location>
</feature>
<evidence type="ECO:0000313" key="3">
    <source>
        <dbReference type="Proteomes" id="UP001597391"/>
    </source>
</evidence>
<sequence>MSLRDWLSKATNKQQASPEQPSDSETAPEDVSVDTFAVKSKTIDPAHFGEEPIFEFSRSRVVSYLADEGYKFSFDDDGDIVGVWDGSPFWFLFMGPEGGFFQVRGRWHRSVGHANRTLALQSVNDWNRDRIWPKGFVREEPDGTANSIYGESTFDFTDGVTDKQLHYAINYALQCTLQMFEHMGTLIAPETGEAPED</sequence>
<keyword evidence="3" id="KW-1185">Reference proteome</keyword>